<comment type="caution">
    <text evidence="19">The sequence shown here is derived from an EMBL/GenBank/DDBJ whole genome shotgun (WGS) entry which is preliminary data.</text>
</comment>
<reference evidence="19" key="2">
    <citation type="submission" date="2021-04" db="EMBL/GenBank/DDBJ databases">
        <authorList>
            <person name="Gilroy R."/>
        </authorList>
    </citation>
    <scope>NUCLEOTIDE SEQUENCE</scope>
    <source>
        <strain evidence="19">ChiSjej1B19-8411</strain>
    </source>
</reference>
<protein>
    <recommendedName>
        <fullName evidence="4">serine-type D-Ala-D-Ala carboxypeptidase</fullName>
        <ecNumber evidence="4">3.4.16.4</ecNumber>
    </recommendedName>
</protein>
<dbReference type="GO" id="GO:0006508">
    <property type="term" value="P:proteolysis"/>
    <property type="evidence" value="ECO:0007669"/>
    <property type="project" value="UniProtKB-KW"/>
</dbReference>
<keyword evidence="6" id="KW-0645">Protease</keyword>
<dbReference type="SUPFAM" id="SSF56601">
    <property type="entry name" value="beta-lactamase/transpeptidase-like"/>
    <property type="match status" value="1"/>
</dbReference>
<dbReference type="PRINTS" id="PR00725">
    <property type="entry name" value="DADACBPTASE1"/>
</dbReference>
<evidence type="ECO:0000256" key="3">
    <source>
        <dbReference type="ARBA" id="ARBA00007164"/>
    </source>
</evidence>
<evidence type="ECO:0000313" key="20">
    <source>
        <dbReference type="Proteomes" id="UP000886817"/>
    </source>
</evidence>
<evidence type="ECO:0000256" key="9">
    <source>
        <dbReference type="ARBA" id="ARBA00022960"/>
    </source>
</evidence>
<feature type="active site" description="Proton acceptor" evidence="13">
    <location>
        <position position="106"/>
    </location>
</feature>
<feature type="region of interest" description="Disordered" evidence="16">
    <location>
        <begin position="35"/>
        <end position="57"/>
    </location>
</feature>
<evidence type="ECO:0000259" key="17">
    <source>
        <dbReference type="Pfam" id="PF00768"/>
    </source>
</evidence>
<feature type="active site" evidence="13">
    <location>
        <position position="163"/>
    </location>
</feature>
<comment type="function">
    <text evidence="1">Removes C-terminal D-alanyl residues from sugar-peptide cell wall precursors.</text>
</comment>
<dbReference type="Gene3D" id="3.40.710.10">
    <property type="entry name" value="DD-peptidase/beta-lactamase superfamily"/>
    <property type="match status" value="1"/>
</dbReference>
<dbReference type="Pfam" id="PF00768">
    <property type="entry name" value="Peptidase_S11"/>
    <property type="match status" value="1"/>
</dbReference>
<evidence type="ECO:0000256" key="1">
    <source>
        <dbReference type="ARBA" id="ARBA00003217"/>
    </source>
</evidence>
<evidence type="ECO:0000256" key="10">
    <source>
        <dbReference type="ARBA" id="ARBA00022984"/>
    </source>
</evidence>
<dbReference type="GO" id="GO:0009002">
    <property type="term" value="F:serine-type D-Ala-D-Ala carboxypeptidase activity"/>
    <property type="evidence" value="ECO:0007669"/>
    <property type="project" value="UniProtKB-EC"/>
</dbReference>
<evidence type="ECO:0000256" key="14">
    <source>
        <dbReference type="PIRSR" id="PIRSR618044-2"/>
    </source>
</evidence>
<reference evidence="19" key="1">
    <citation type="journal article" date="2021" name="PeerJ">
        <title>Extensive microbial diversity within the chicken gut microbiome revealed by metagenomics and culture.</title>
        <authorList>
            <person name="Gilroy R."/>
            <person name="Ravi A."/>
            <person name="Getino M."/>
            <person name="Pursley I."/>
            <person name="Horton D.L."/>
            <person name="Alikhan N.F."/>
            <person name="Baker D."/>
            <person name="Gharbi K."/>
            <person name="Hall N."/>
            <person name="Watson M."/>
            <person name="Adriaenssens E.M."/>
            <person name="Foster-Nyarko E."/>
            <person name="Jarju S."/>
            <person name="Secka A."/>
            <person name="Antonio M."/>
            <person name="Oren A."/>
            <person name="Chaudhuri R.R."/>
            <person name="La Ragione R."/>
            <person name="Hildebrand F."/>
            <person name="Pallen M.J."/>
        </authorList>
    </citation>
    <scope>NUCLEOTIDE SEQUENCE</scope>
    <source>
        <strain evidence="19">ChiSjej1B19-8411</strain>
    </source>
</reference>
<accession>A0A9D2B1S3</accession>
<dbReference type="Gene3D" id="2.60.410.10">
    <property type="entry name" value="D-Ala-D-Ala carboxypeptidase, C-terminal domain"/>
    <property type="match status" value="1"/>
</dbReference>
<keyword evidence="7" id="KW-0732">Signal</keyword>
<evidence type="ECO:0000256" key="6">
    <source>
        <dbReference type="ARBA" id="ARBA00022670"/>
    </source>
</evidence>
<dbReference type="InterPro" id="IPR012907">
    <property type="entry name" value="Peptidase_S11_C"/>
</dbReference>
<evidence type="ECO:0000256" key="11">
    <source>
        <dbReference type="ARBA" id="ARBA00023316"/>
    </source>
</evidence>
<evidence type="ECO:0000256" key="15">
    <source>
        <dbReference type="RuleBase" id="RU004016"/>
    </source>
</evidence>
<evidence type="ECO:0000256" key="13">
    <source>
        <dbReference type="PIRSR" id="PIRSR618044-1"/>
    </source>
</evidence>
<evidence type="ECO:0000256" key="16">
    <source>
        <dbReference type="SAM" id="MobiDB-lite"/>
    </source>
</evidence>
<sequence length="434" mass="47068">MLRLRKIGCIGLILLLILQTGLYAVQADELWKPAEEETREADASAGTEETREAGASAGIEETLETAAAAGEELIASPCAVLMEASTGEIIYEKDKDVRRSPASITKIMTLLLIYDALAQGNLTMEEEVTTSAYAKSMGGSQVYLEEGEKQTVETLIKCIVIASGNDASVAMAEHLKGSEGEFVKAMNERAAGLGMDNTHFEDCCGLTDSENHYTTAEDVAIMSRELVNTYPQVLEYSSIWMDTIFHETNRGTSEFGLTNTNKLLRSYDGCVGLKTGSTSAAKYCVSAVAVRDDITLISVVMGAPDYKVRFNDAAALLNYGFGRCSLYTDENQEIPEPVTVRQGKKETAACAYEGPFRYLDVSGNPVEGVEKKVMLPKEVTAPVKAGDVAGKAVYYLNGKEIGQARILYQEDVEKAGYADYLKKVWEKLTAADSA</sequence>
<dbReference type="EC" id="3.4.16.4" evidence="4"/>
<keyword evidence="5 19" id="KW-0121">Carboxypeptidase</keyword>
<evidence type="ECO:0000256" key="2">
    <source>
        <dbReference type="ARBA" id="ARBA00004752"/>
    </source>
</evidence>
<dbReference type="GO" id="GO:0008360">
    <property type="term" value="P:regulation of cell shape"/>
    <property type="evidence" value="ECO:0007669"/>
    <property type="project" value="UniProtKB-KW"/>
</dbReference>
<keyword evidence="11" id="KW-0961">Cell wall biogenesis/degradation</keyword>
<evidence type="ECO:0000256" key="5">
    <source>
        <dbReference type="ARBA" id="ARBA00022645"/>
    </source>
</evidence>
<dbReference type="InterPro" id="IPR012338">
    <property type="entry name" value="Beta-lactam/transpept-like"/>
</dbReference>
<dbReference type="Pfam" id="PF07943">
    <property type="entry name" value="PBP5_C"/>
    <property type="match status" value="1"/>
</dbReference>
<dbReference type="InterPro" id="IPR037167">
    <property type="entry name" value="Peptidase_S11_C_sf"/>
</dbReference>
<organism evidence="19 20">
    <name type="scientific">Candidatus Blautia gallistercoris</name>
    <dbReference type="NCBI Taxonomy" id="2838490"/>
    <lineage>
        <taxon>Bacteria</taxon>
        <taxon>Bacillati</taxon>
        <taxon>Bacillota</taxon>
        <taxon>Clostridia</taxon>
        <taxon>Lachnospirales</taxon>
        <taxon>Lachnospiraceae</taxon>
        <taxon>Blautia</taxon>
    </lineage>
</organism>
<comment type="similarity">
    <text evidence="3 15">Belongs to the peptidase S11 family.</text>
</comment>
<keyword evidence="8" id="KW-0378">Hydrolase</keyword>
<feature type="domain" description="Peptidase S11 D-alanyl-D-alanine carboxypeptidase A N-terminal" evidence="17">
    <location>
        <begin position="69"/>
        <end position="304"/>
    </location>
</feature>
<dbReference type="InterPro" id="IPR001967">
    <property type="entry name" value="Peptidase_S11_N"/>
</dbReference>
<comment type="pathway">
    <text evidence="2">Cell wall biogenesis; peptidoglycan biosynthesis.</text>
</comment>
<evidence type="ECO:0000256" key="12">
    <source>
        <dbReference type="ARBA" id="ARBA00034000"/>
    </source>
</evidence>
<evidence type="ECO:0000313" key="19">
    <source>
        <dbReference type="EMBL" id="HIX58357.1"/>
    </source>
</evidence>
<dbReference type="PANTHER" id="PTHR21581">
    <property type="entry name" value="D-ALANYL-D-ALANINE CARBOXYPEPTIDASE"/>
    <property type="match status" value="1"/>
</dbReference>
<feature type="compositionally biased region" description="Basic and acidic residues" evidence="16">
    <location>
        <begin position="35"/>
        <end position="52"/>
    </location>
</feature>
<evidence type="ECO:0000256" key="7">
    <source>
        <dbReference type="ARBA" id="ARBA00022729"/>
    </source>
</evidence>
<keyword evidence="10" id="KW-0573">Peptidoglycan synthesis</keyword>
<feature type="domain" description="Peptidase S11 D-Ala-D-Ala carboxypeptidase A C-terminal" evidence="18">
    <location>
        <begin position="331"/>
        <end position="414"/>
    </location>
</feature>
<evidence type="ECO:0000259" key="18">
    <source>
        <dbReference type="Pfam" id="PF07943"/>
    </source>
</evidence>
<evidence type="ECO:0000256" key="4">
    <source>
        <dbReference type="ARBA" id="ARBA00012448"/>
    </source>
</evidence>
<feature type="binding site" evidence="14">
    <location>
        <position position="274"/>
    </location>
    <ligand>
        <name>substrate</name>
    </ligand>
</feature>
<dbReference type="PANTHER" id="PTHR21581:SF6">
    <property type="entry name" value="TRAFFICKING PROTEIN PARTICLE COMPLEX SUBUNIT 12"/>
    <property type="match status" value="1"/>
</dbReference>
<dbReference type="InterPro" id="IPR018044">
    <property type="entry name" value="Peptidase_S11"/>
</dbReference>
<gene>
    <name evidence="19" type="ORF">IAA45_01380</name>
</gene>
<dbReference type="GO" id="GO:0009252">
    <property type="term" value="P:peptidoglycan biosynthetic process"/>
    <property type="evidence" value="ECO:0007669"/>
    <property type="project" value="UniProtKB-KW"/>
</dbReference>
<keyword evidence="9" id="KW-0133">Cell shape</keyword>
<dbReference type="Proteomes" id="UP000886817">
    <property type="component" value="Unassembled WGS sequence"/>
</dbReference>
<name>A0A9D2B1S3_9FIRM</name>
<evidence type="ECO:0000256" key="8">
    <source>
        <dbReference type="ARBA" id="ARBA00022801"/>
    </source>
</evidence>
<feature type="active site" description="Acyl-ester intermediate" evidence="13">
    <location>
        <position position="103"/>
    </location>
</feature>
<dbReference type="AlphaFoldDB" id="A0A9D2B1S3"/>
<dbReference type="SUPFAM" id="SSF69189">
    <property type="entry name" value="Penicillin-binding protein associated domain"/>
    <property type="match status" value="1"/>
</dbReference>
<comment type="catalytic activity">
    <reaction evidence="12">
        <text>Preferential cleavage: (Ac)2-L-Lys-D-Ala-|-D-Ala. Also transpeptidation of peptidyl-alanyl moieties that are N-acyl substituents of D-alanine.</text>
        <dbReference type="EC" id="3.4.16.4"/>
    </reaction>
</comment>
<dbReference type="EMBL" id="DXEX01000037">
    <property type="protein sequence ID" value="HIX58357.1"/>
    <property type="molecule type" value="Genomic_DNA"/>
</dbReference>
<dbReference type="GO" id="GO:0071555">
    <property type="term" value="P:cell wall organization"/>
    <property type="evidence" value="ECO:0007669"/>
    <property type="project" value="UniProtKB-KW"/>
</dbReference>
<proteinExistence type="inferred from homology"/>
<dbReference type="InterPro" id="IPR015956">
    <property type="entry name" value="Peniciliin-bd_prot_C_sf"/>
</dbReference>